<reference evidence="2 3" key="2">
    <citation type="submission" date="2024-10" db="EMBL/GenBank/DDBJ databases">
        <authorList>
            <person name="Ryan C."/>
        </authorList>
    </citation>
    <scope>NUCLEOTIDE SEQUENCE [LARGE SCALE GENOMIC DNA]</scope>
</reference>
<accession>A0ABC9CSE5</accession>
<dbReference type="Gene3D" id="1.10.510.10">
    <property type="entry name" value="Transferase(Phosphotransferase) domain 1"/>
    <property type="match status" value="1"/>
</dbReference>
<gene>
    <name evidence="2" type="ORF">URODEC1_LOCUS77999</name>
</gene>
<dbReference type="Gene3D" id="3.30.200.20">
    <property type="entry name" value="Phosphorylase Kinase, domain 1"/>
    <property type="match status" value="1"/>
</dbReference>
<dbReference type="SUPFAM" id="SSF56112">
    <property type="entry name" value="Protein kinase-like (PK-like)"/>
    <property type="match status" value="1"/>
</dbReference>
<name>A0ABC9CSE5_9POAL</name>
<dbReference type="PANTHER" id="PTHR27006:SF601">
    <property type="entry name" value="PROTEIN KINASE DOMAIN-CONTAINING PROTEIN"/>
    <property type="match status" value="1"/>
</dbReference>
<reference evidence="3" key="1">
    <citation type="submission" date="2024-06" db="EMBL/GenBank/DDBJ databases">
        <authorList>
            <person name="Ryan C."/>
        </authorList>
    </citation>
    <scope>NUCLEOTIDE SEQUENCE [LARGE SCALE GENOMIC DNA]</scope>
</reference>
<dbReference type="AlphaFoldDB" id="A0ABC9CSE5"/>
<dbReference type="InterPro" id="IPR011009">
    <property type="entry name" value="Kinase-like_dom_sf"/>
</dbReference>
<evidence type="ECO:0000259" key="1">
    <source>
        <dbReference type="PROSITE" id="PS50011"/>
    </source>
</evidence>
<dbReference type="Proteomes" id="UP001497457">
    <property type="component" value="Chromosome 30rd"/>
</dbReference>
<keyword evidence="3" id="KW-1185">Reference proteome</keyword>
<dbReference type="PROSITE" id="PS50011">
    <property type="entry name" value="PROTEIN_KINASE_DOM"/>
    <property type="match status" value="1"/>
</dbReference>
<organism evidence="2 3">
    <name type="scientific">Urochloa decumbens</name>
    <dbReference type="NCBI Taxonomy" id="240449"/>
    <lineage>
        <taxon>Eukaryota</taxon>
        <taxon>Viridiplantae</taxon>
        <taxon>Streptophyta</taxon>
        <taxon>Embryophyta</taxon>
        <taxon>Tracheophyta</taxon>
        <taxon>Spermatophyta</taxon>
        <taxon>Magnoliopsida</taxon>
        <taxon>Liliopsida</taxon>
        <taxon>Poales</taxon>
        <taxon>Poaceae</taxon>
        <taxon>PACMAD clade</taxon>
        <taxon>Panicoideae</taxon>
        <taxon>Panicodae</taxon>
        <taxon>Paniceae</taxon>
        <taxon>Melinidinae</taxon>
        <taxon>Urochloa</taxon>
    </lineage>
</organism>
<proteinExistence type="predicted"/>
<dbReference type="InterPro" id="IPR000719">
    <property type="entry name" value="Prot_kinase_dom"/>
</dbReference>
<sequence length="308" mass="33680">MAPSAAVEDRSWVGLPGWGGPQGKLPRGHPLLQGIAGRTIAVKRLRRTSDIPEIIISYFTREMQVISGLKQHQNVLRLLAYCNEDSEQILVYEYMHRRSLDLDAYIFEVANSSWDLGGRQAPALHEGDGSTGNVIHRGLKPTNVLLDGGWNAKVADKDRHTVGKSLLISNQLTLHGYMAPEYVQSDGGETTLKCDVCSFGVTTTLSKVTDRQASFQKPGGCLLDPVVIPAPARGELPLLRRCIQVGLLCVQQQPDDRPAMFAVVEMLSSSSSELIEPTVPMVGNKTLAAVLEVSDLSRLTVYETIDFT</sequence>
<evidence type="ECO:0000313" key="3">
    <source>
        <dbReference type="Proteomes" id="UP001497457"/>
    </source>
</evidence>
<dbReference type="EMBL" id="OZ075140">
    <property type="protein sequence ID" value="CAL5025270.1"/>
    <property type="molecule type" value="Genomic_DNA"/>
</dbReference>
<protein>
    <recommendedName>
        <fullName evidence="1">Protein kinase domain-containing protein</fullName>
    </recommendedName>
</protein>
<dbReference type="Pfam" id="PF00069">
    <property type="entry name" value="Pkinase"/>
    <property type="match status" value="1"/>
</dbReference>
<dbReference type="PANTHER" id="PTHR27006">
    <property type="entry name" value="PROMASTIGOTE SURFACE ANTIGEN PROTEIN PSA"/>
    <property type="match status" value="1"/>
</dbReference>
<feature type="domain" description="Protein kinase" evidence="1">
    <location>
        <begin position="1"/>
        <end position="279"/>
    </location>
</feature>
<evidence type="ECO:0000313" key="2">
    <source>
        <dbReference type="EMBL" id="CAL5025270.1"/>
    </source>
</evidence>